<dbReference type="Pfam" id="PF03081">
    <property type="entry name" value="Exo70_C"/>
    <property type="match status" value="1"/>
</dbReference>
<dbReference type="EMBL" id="AEOI02000005">
    <property type="protein sequence ID" value="ESX01259.1"/>
    <property type="molecule type" value="Genomic_DNA"/>
</dbReference>
<dbReference type="GO" id="GO:0006887">
    <property type="term" value="P:exocytosis"/>
    <property type="evidence" value="ECO:0007669"/>
    <property type="project" value="InterPro"/>
</dbReference>
<dbReference type="GO" id="GO:0005546">
    <property type="term" value="F:phosphatidylinositol-4,5-bisphosphate binding"/>
    <property type="evidence" value="ECO:0007669"/>
    <property type="project" value="InterPro"/>
</dbReference>
<dbReference type="SUPFAM" id="SSF74788">
    <property type="entry name" value="Cullin repeat-like"/>
    <property type="match status" value="1"/>
</dbReference>
<organism evidence="4 5">
    <name type="scientific">Ogataea parapolymorpha (strain ATCC 26012 / BCRC 20466 / JCM 22074 / NRRL Y-7560 / DL-1)</name>
    <name type="common">Yeast</name>
    <name type="synonym">Hansenula polymorpha</name>
    <dbReference type="NCBI Taxonomy" id="871575"/>
    <lineage>
        <taxon>Eukaryota</taxon>
        <taxon>Fungi</taxon>
        <taxon>Dikarya</taxon>
        <taxon>Ascomycota</taxon>
        <taxon>Saccharomycotina</taxon>
        <taxon>Pichiomycetes</taxon>
        <taxon>Pichiales</taxon>
        <taxon>Pichiaceae</taxon>
        <taxon>Ogataea</taxon>
    </lineage>
</organism>
<dbReference type="RefSeq" id="XP_013936093.1">
    <property type="nucleotide sequence ID" value="XM_014080618.1"/>
</dbReference>
<sequence length="611" mass="70423">MSALNASMNLGAGSEIAIDVDEADMSILDENLKLTDELTATLSAKLHRVSTSSALAIKSINPLMVKINRLKVQQRNFQNIFKLVENIKDYAQEISSLDKSMSTFSGLNSVSQITSFCNIVDKYQGIQHELESRNLSDFEGLRKGLDSSLRDADVTLKFEFINKLKTLSKRLKSNGNKYGKEEDDIIVQLKLMYDFMKRSRAKNMLDTLIKERADYNLSTLRALNLDLPTLVKDQTYYYDGDKNQRYFVNYSKMLQSLLYGEPHFLSKFFDDFNDINQLLFEIFSPSLENFVNQFNNFSSFVEIHQSSYSSMYFEIDHGLSLILSAFRRLNLIIPRQISELESESLTHCQSVFSGSFKYIDQRYSDMVVGDNVNETLNNTFMSLISRISKMCQFQEYQLKIISTMKNGSWLPASKPPGFQEVRMGSNDPTFLLSVFYGDLIEYNFFQLERKYKPKMNEEDLGVFLLFNLDGLQNLLDNSGRLKQVLGHTGLQRLDRMKKKAMEKATAEWTKMTTKLMQASTRQGDTFNLTSKELGKLIDEFNKNFEENFKKMQHKKLPAFFKKQLNQDINKMLVPAYRVFYTNFTSSGSSKSVVKHFKYDINGLQKKIADLG</sequence>
<dbReference type="GeneID" id="25770127"/>
<keyword evidence="2" id="KW-0813">Transport</keyword>
<keyword evidence="5" id="KW-1185">Reference proteome</keyword>
<name>W1QJT2_OGAPD</name>
<dbReference type="InterPro" id="IPR016159">
    <property type="entry name" value="Cullin_repeat-like_dom_sf"/>
</dbReference>
<dbReference type="OMA" id="DMTQITT"/>
<evidence type="ECO:0000313" key="5">
    <source>
        <dbReference type="Proteomes" id="UP000008673"/>
    </source>
</evidence>
<comment type="caution">
    <text evidence="4">The sequence shown here is derived from an EMBL/GenBank/DDBJ whole genome shotgun (WGS) entry which is preliminary data.</text>
</comment>
<gene>
    <name evidence="4" type="ORF">HPODL_00656</name>
</gene>
<proteinExistence type="inferred from homology"/>
<dbReference type="OrthoDB" id="1922221at2759"/>
<comment type="similarity">
    <text evidence="1">Belongs to the EXO70 family.</text>
</comment>
<dbReference type="eggNOG" id="KOG2344">
    <property type="taxonomic scope" value="Eukaryota"/>
</dbReference>
<accession>W1QJT2</accession>
<reference evidence="4 5" key="1">
    <citation type="journal article" date="2013" name="BMC Genomics">
        <title>Genome sequence and analysis of methylotrophic yeast Hansenula polymorpha DL1.</title>
        <authorList>
            <person name="Ravin N.V."/>
            <person name="Eldarov M.A."/>
            <person name="Kadnikov V.V."/>
            <person name="Beletsky A.V."/>
            <person name="Schneider J."/>
            <person name="Mardanova E.S."/>
            <person name="Smekalova E.M."/>
            <person name="Zvereva M.I."/>
            <person name="Dontsova O.A."/>
            <person name="Mardanov A.V."/>
            <person name="Skryabin K.G."/>
        </authorList>
    </citation>
    <scope>NUCLEOTIDE SEQUENCE [LARGE SCALE GENOMIC DNA]</scope>
    <source>
        <strain evidence="5">ATCC 26012 / BCRC 20466 / JCM 22074 / NRRL Y-7560 / DL-1</strain>
    </source>
</reference>
<dbReference type="GO" id="GO:0000145">
    <property type="term" value="C:exocyst"/>
    <property type="evidence" value="ECO:0007669"/>
    <property type="project" value="InterPro"/>
</dbReference>
<dbReference type="KEGG" id="opa:HPODL_00656"/>
<evidence type="ECO:0000313" key="4">
    <source>
        <dbReference type="EMBL" id="ESX01259.1"/>
    </source>
</evidence>
<dbReference type="Gene3D" id="1.20.1280.170">
    <property type="entry name" value="Exocyst complex component Exo70"/>
    <property type="match status" value="1"/>
</dbReference>
<dbReference type="STRING" id="871575.W1QJT2"/>
<protein>
    <submittedName>
        <fullName evidence="4">Exocyst complex protein EXO70</fullName>
    </submittedName>
</protein>
<evidence type="ECO:0000256" key="1">
    <source>
        <dbReference type="ARBA" id="ARBA00006756"/>
    </source>
</evidence>
<dbReference type="Gene3D" id="1.10.357.60">
    <property type="match status" value="1"/>
</dbReference>
<dbReference type="Gene3D" id="1.20.1310.30">
    <property type="match status" value="1"/>
</dbReference>
<dbReference type="Gene3D" id="1.20.58.1150">
    <property type="match status" value="1"/>
</dbReference>
<evidence type="ECO:0000259" key="3">
    <source>
        <dbReference type="Pfam" id="PF03081"/>
    </source>
</evidence>
<dbReference type="HOGENOM" id="CLU_446948_0_0_1"/>
<dbReference type="Proteomes" id="UP000008673">
    <property type="component" value="Unassembled WGS sequence"/>
</dbReference>
<dbReference type="InterPro" id="IPR046364">
    <property type="entry name" value="Exo70_C"/>
</dbReference>
<dbReference type="AlphaFoldDB" id="W1QJT2"/>
<evidence type="ECO:0000256" key="2">
    <source>
        <dbReference type="ARBA" id="ARBA00022448"/>
    </source>
</evidence>
<feature type="domain" description="Exocyst complex subunit Exo70 C-terminal" evidence="3">
    <location>
        <begin position="247"/>
        <end position="609"/>
    </location>
</feature>